<proteinExistence type="predicted"/>
<dbReference type="SUPFAM" id="SSF81343">
    <property type="entry name" value="Fumarate reductase respiratory complex transmembrane subunits"/>
    <property type="match status" value="1"/>
</dbReference>
<keyword evidence="2" id="KW-0349">Heme</keyword>
<evidence type="ECO:0000256" key="2">
    <source>
        <dbReference type="ARBA" id="ARBA00022617"/>
    </source>
</evidence>
<evidence type="ECO:0000256" key="6">
    <source>
        <dbReference type="ARBA" id="ARBA00023004"/>
    </source>
</evidence>
<evidence type="ECO:0000256" key="8">
    <source>
        <dbReference type="SAM" id="Phobius"/>
    </source>
</evidence>
<feature type="transmembrane region" description="Helical" evidence="8">
    <location>
        <begin position="49"/>
        <end position="66"/>
    </location>
</feature>
<evidence type="ECO:0000256" key="1">
    <source>
        <dbReference type="ARBA" id="ARBA00004370"/>
    </source>
</evidence>
<evidence type="ECO:0000256" key="5">
    <source>
        <dbReference type="ARBA" id="ARBA00022989"/>
    </source>
</evidence>
<dbReference type="Gene3D" id="1.20.1300.10">
    <property type="entry name" value="Fumarate reductase/succinate dehydrogenase, transmembrane subunit"/>
    <property type="match status" value="1"/>
</dbReference>
<keyword evidence="6" id="KW-0408">Iron</keyword>
<dbReference type="GO" id="GO:0016020">
    <property type="term" value="C:membrane"/>
    <property type="evidence" value="ECO:0007669"/>
    <property type="project" value="UniProtKB-SubCell"/>
</dbReference>
<evidence type="ECO:0000313" key="9">
    <source>
        <dbReference type="EMBL" id="QAR32827.1"/>
    </source>
</evidence>
<name>A0A3R5YYV3_9BACT</name>
<dbReference type="Pfam" id="PF01127">
    <property type="entry name" value="Sdh_cyt"/>
    <property type="match status" value="1"/>
</dbReference>
<dbReference type="GO" id="GO:0046872">
    <property type="term" value="F:metal ion binding"/>
    <property type="evidence" value="ECO:0007669"/>
    <property type="project" value="UniProtKB-KW"/>
</dbReference>
<keyword evidence="4" id="KW-0479">Metal-binding</keyword>
<comment type="subcellular location">
    <subcellularLocation>
        <location evidence="1">Membrane</location>
    </subcellularLocation>
</comment>
<evidence type="ECO:0000256" key="3">
    <source>
        <dbReference type="ARBA" id="ARBA00022692"/>
    </source>
</evidence>
<dbReference type="EMBL" id="CP035108">
    <property type="protein sequence ID" value="QAR32827.1"/>
    <property type="molecule type" value="Genomic_DNA"/>
</dbReference>
<organism evidence="9 10">
    <name type="scientific">Geovibrio thiophilus</name>
    <dbReference type="NCBI Taxonomy" id="139438"/>
    <lineage>
        <taxon>Bacteria</taxon>
        <taxon>Pseudomonadati</taxon>
        <taxon>Deferribacterota</taxon>
        <taxon>Deferribacteres</taxon>
        <taxon>Deferribacterales</taxon>
        <taxon>Geovibrionaceae</taxon>
        <taxon>Geovibrio</taxon>
    </lineage>
</organism>
<dbReference type="RefSeq" id="WP_128466113.1">
    <property type="nucleotide sequence ID" value="NZ_CP035108.1"/>
</dbReference>
<gene>
    <name evidence="9" type="ORF">EP073_05245</name>
</gene>
<protein>
    <submittedName>
        <fullName evidence="9">Succinate dehydrogenase</fullName>
    </submittedName>
</protein>
<keyword evidence="5 8" id="KW-1133">Transmembrane helix</keyword>
<accession>A0A3R5YYV3</accession>
<evidence type="ECO:0000256" key="4">
    <source>
        <dbReference type="ARBA" id="ARBA00022723"/>
    </source>
</evidence>
<feature type="transmembrane region" description="Helical" evidence="8">
    <location>
        <begin position="15"/>
        <end position="37"/>
    </location>
</feature>
<dbReference type="InterPro" id="IPR000701">
    <property type="entry name" value="SuccDH_FuR_B_TM-su"/>
</dbReference>
<dbReference type="InterPro" id="IPR034804">
    <property type="entry name" value="SQR/QFR_C/D"/>
</dbReference>
<sequence length="102" mass="11369">MNNYKFMGSSNTGTFAWLMQRISGVILILVVLMHFFSMMKGGEYGMMQVVLAPVIAFGLFHTFNGFKMITDDYVSSAGWRGIILGAYWIFGITLAVLAIKVI</sequence>
<dbReference type="Proteomes" id="UP000287502">
    <property type="component" value="Chromosome"/>
</dbReference>
<evidence type="ECO:0000313" key="10">
    <source>
        <dbReference type="Proteomes" id="UP000287502"/>
    </source>
</evidence>
<evidence type="ECO:0000256" key="7">
    <source>
        <dbReference type="ARBA" id="ARBA00023136"/>
    </source>
</evidence>
<reference evidence="9 10" key="1">
    <citation type="submission" date="2019-01" db="EMBL/GenBank/DDBJ databases">
        <title>Geovibrio thiophilus DSM 11263, complete genome.</title>
        <authorList>
            <person name="Spring S."/>
            <person name="Bunk B."/>
            <person name="Sproer C."/>
        </authorList>
    </citation>
    <scope>NUCLEOTIDE SEQUENCE [LARGE SCALE GENOMIC DNA]</scope>
    <source>
        <strain evidence="9 10">DSM 11263</strain>
    </source>
</reference>
<keyword evidence="7 8" id="KW-0472">Membrane</keyword>
<keyword evidence="3 8" id="KW-0812">Transmembrane</keyword>
<dbReference type="AlphaFoldDB" id="A0A3R5YYV3"/>
<keyword evidence="10" id="KW-1185">Reference proteome</keyword>
<dbReference type="KEGG" id="gtl:EP073_05245"/>
<dbReference type="OrthoDB" id="1492469at2"/>
<feature type="transmembrane region" description="Helical" evidence="8">
    <location>
        <begin position="78"/>
        <end position="99"/>
    </location>
</feature>